<proteinExistence type="predicted"/>
<organism evidence="2">
    <name type="scientific">Heterosigma akashiwo</name>
    <name type="common">Chromophytic alga</name>
    <name type="synonym">Heterosigma carterae</name>
    <dbReference type="NCBI Taxonomy" id="2829"/>
    <lineage>
        <taxon>Eukaryota</taxon>
        <taxon>Sar</taxon>
        <taxon>Stramenopiles</taxon>
        <taxon>Ochrophyta</taxon>
        <taxon>Raphidophyceae</taxon>
        <taxon>Chattonellales</taxon>
        <taxon>Chattonellaceae</taxon>
        <taxon>Heterosigma</taxon>
    </lineage>
</organism>
<dbReference type="EMBL" id="HBIU01008982">
    <property type="protein sequence ID" value="CAE0624969.1"/>
    <property type="molecule type" value="Transcribed_RNA"/>
</dbReference>
<feature type="transmembrane region" description="Helical" evidence="1">
    <location>
        <begin position="165"/>
        <end position="185"/>
    </location>
</feature>
<keyword evidence="1" id="KW-0472">Membrane</keyword>
<evidence type="ECO:0000313" key="2">
    <source>
        <dbReference type="EMBL" id="CAE0624969.1"/>
    </source>
</evidence>
<sequence>MNHPKGTEHSKLLAAPCSLAVHAIQHEPEKQNAPCSDFDLEKANSLRRNENVINQGVCVGPFKITWLTEDFFLRICRYEIANAVSMIVPSLVSYILLEIYAADTNRFAKAICLAPVIHFPFSFCYHGYMALPNFKEDWALLYHRLDSAFIHAASSVYAYGISCSLGYGLLTAPANAVPICLLWRSTSRVPNTRMMQLSVTMYLIPYLWQGMYLSFILVAASFFVILKIWEKKYLGAIYHSGMHVMMGLPQALMVASALGLLPSI</sequence>
<keyword evidence="1" id="KW-1133">Transmembrane helix</keyword>
<name>A0A6S9K1T7_HETAK</name>
<evidence type="ECO:0000256" key="1">
    <source>
        <dbReference type="SAM" id="Phobius"/>
    </source>
</evidence>
<feature type="transmembrane region" description="Helical" evidence="1">
    <location>
        <begin position="206"/>
        <end position="229"/>
    </location>
</feature>
<feature type="transmembrane region" description="Helical" evidence="1">
    <location>
        <begin position="80"/>
        <end position="101"/>
    </location>
</feature>
<reference evidence="2" key="1">
    <citation type="submission" date="2021-01" db="EMBL/GenBank/DDBJ databases">
        <authorList>
            <person name="Corre E."/>
            <person name="Pelletier E."/>
            <person name="Niang G."/>
            <person name="Scheremetjew M."/>
            <person name="Finn R."/>
            <person name="Kale V."/>
            <person name="Holt S."/>
            <person name="Cochrane G."/>
            <person name="Meng A."/>
            <person name="Brown T."/>
            <person name="Cohen L."/>
        </authorList>
    </citation>
    <scope>NUCLEOTIDE SEQUENCE</scope>
    <source>
        <strain evidence="2">CCMP3107</strain>
    </source>
</reference>
<feature type="transmembrane region" description="Helical" evidence="1">
    <location>
        <begin position="241"/>
        <end position="261"/>
    </location>
</feature>
<feature type="transmembrane region" description="Helical" evidence="1">
    <location>
        <begin position="107"/>
        <end position="128"/>
    </location>
</feature>
<gene>
    <name evidence="2" type="ORF">HAKA00212_LOCUS3636</name>
</gene>
<dbReference type="AlphaFoldDB" id="A0A6S9K1T7"/>
<protein>
    <submittedName>
        <fullName evidence="2">Uncharacterized protein</fullName>
    </submittedName>
</protein>
<accession>A0A6S9K1T7</accession>
<keyword evidence="1" id="KW-0812">Transmembrane</keyword>